<protein>
    <submittedName>
        <fullName evidence="9">BQ5605_C003g02279 protein</fullName>
    </submittedName>
</protein>
<feature type="compositionally biased region" description="Basic and acidic residues" evidence="6">
    <location>
        <begin position="11"/>
        <end position="23"/>
    </location>
</feature>
<keyword evidence="3 7" id="KW-0812">Transmembrane</keyword>
<comment type="subcellular location">
    <subcellularLocation>
        <location evidence="1">Membrane</location>
        <topology evidence="1">Multi-pass membrane protein</topology>
    </subcellularLocation>
</comment>
<dbReference type="AlphaFoldDB" id="A0A2X0MVS2"/>
<feature type="transmembrane region" description="Helical" evidence="7">
    <location>
        <begin position="329"/>
        <end position="351"/>
    </location>
</feature>
<dbReference type="PANTHER" id="PTHR22950:SF683">
    <property type="entry name" value="AMINO ACID TRANSPORTER (EUROFUNG)"/>
    <property type="match status" value="1"/>
</dbReference>
<dbReference type="GO" id="GO:0015179">
    <property type="term" value="F:L-amino acid transmembrane transporter activity"/>
    <property type="evidence" value="ECO:0007669"/>
    <property type="project" value="TreeGrafter"/>
</dbReference>
<feature type="transmembrane region" description="Helical" evidence="7">
    <location>
        <begin position="216"/>
        <end position="235"/>
    </location>
</feature>
<gene>
    <name evidence="9" type="primary">BQ5605_C003g02279</name>
    <name evidence="9" type="ORF">BQ5605_C003G02279</name>
</gene>
<evidence type="ECO:0000256" key="5">
    <source>
        <dbReference type="ARBA" id="ARBA00023136"/>
    </source>
</evidence>
<dbReference type="GO" id="GO:0016020">
    <property type="term" value="C:membrane"/>
    <property type="evidence" value="ECO:0007669"/>
    <property type="project" value="UniProtKB-SubCell"/>
</dbReference>
<dbReference type="EMBL" id="FQNC01000042">
    <property type="protein sequence ID" value="SGY39804.1"/>
    <property type="molecule type" value="Genomic_DNA"/>
</dbReference>
<dbReference type="Pfam" id="PF01490">
    <property type="entry name" value="Aa_trans"/>
    <property type="match status" value="1"/>
</dbReference>
<keyword evidence="10" id="KW-1185">Reference proteome</keyword>
<accession>A0A2X0MVS2</accession>
<evidence type="ECO:0000259" key="8">
    <source>
        <dbReference type="Pfam" id="PF01490"/>
    </source>
</evidence>
<feature type="transmembrane region" description="Helical" evidence="7">
    <location>
        <begin position="411"/>
        <end position="432"/>
    </location>
</feature>
<dbReference type="PANTHER" id="PTHR22950">
    <property type="entry name" value="AMINO ACID TRANSPORTER"/>
    <property type="match status" value="1"/>
</dbReference>
<evidence type="ECO:0000256" key="2">
    <source>
        <dbReference type="ARBA" id="ARBA00008066"/>
    </source>
</evidence>
<evidence type="ECO:0000256" key="1">
    <source>
        <dbReference type="ARBA" id="ARBA00004141"/>
    </source>
</evidence>
<keyword evidence="5 7" id="KW-0472">Membrane</keyword>
<evidence type="ECO:0000313" key="10">
    <source>
        <dbReference type="Proteomes" id="UP000249464"/>
    </source>
</evidence>
<proteinExistence type="inferred from homology"/>
<dbReference type="STRING" id="796604.A0A2X0MVS2"/>
<feature type="region of interest" description="Disordered" evidence="6">
    <location>
        <begin position="1"/>
        <end position="23"/>
    </location>
</feature>
<feature type="transmembrane region" description="Helical" evidence="7">
    <location>
        <begin position="247"/>
        <end position="268"/>
    </location>
</feature>
<keyword evidence="4 7" id="KW-1133">Transmembrane helix</keyword>
<organism evidence="9 10">
    <name type="scientific">Microbotryum silenes-dioicae</name>
    <dbReference type="NCBI Taxonomy" id="796604"/>
    <lineage>
        <taxon>Eukaryota</taxon>
        <taxon>Fungi</taxon>
        <taxon>Dikarya</taxon>
        <taxon>Basidiomycota</taxon>
        <taxon>Pucciniomycotina</taxon>
        <taxon>Microbotryomycetes</taxon>
        <taxon>Microbotryales</taxon>
        <taxon>Microbotryaceae</taxon>
        <taxon>Microbotryum</taxon>
    </lineage>
</organism>
<evidence type="ECO:0000256" key="4">
    <source>
        <dbReference type="ARBA" id="ARBA00022989"/>
    </source>
</evidence>
<evidence type="ECO:0000313" key="9">
    <source>
        <dbReference type="EMBL" id="SGY39804.1"/>
    </source>
</evidence>
<name>A0A2X0MVS2_9BASI</name>
<feature type="transmembrane region" description="Helical" evidence="7">
    <location>
        <begin position="371"/>
        <end position="390"/>
    </location>
</feature>
<feature type="transmembrane region" description="Helical" evidence="7">
    <location>
        <begin position="444"/>
        <end position="464"/>
    </location>
</feature>
<dbReference type="InterPro" id="IPR013057">
    <property type="entry name" value="AA_transpt_TM"/>
</dbReference>
<reference evidence="9 10" key="1">
    <citation type="submission" date="2016-11" db="EMBL/GenBank/DDBJ databases">
        <authorList>
            <person name="Jaros S."/>
            <person name="Januszkiewicz K."/>
            <person name="Wedrychowicz H."/>
        </authorList>
    </citation>
    <scope>NUCLEOTIDE SEQUENCE [LARGE SCALE GENOMIC DNA]</scope>
</reference>
<comment type="similarity">
    <text evidence="2">Belongs to the amino acid/polyamine transporter 2 family.</text>
</comment>
<evidence type="ECO:0000256" key="7">
    <source>
        <dbReference type="SAM" id="Phobius"/>
    </source>
</evidence>
<feature type="transmembrane region" description="Helical" evidence="7">
    <location>
        <begin position="476"/>
        <end position="498"/>
    </location>
</feature>
<evidence type="ECO:0000256" key="3">
    <source>
        <dbReference type="ARBA" id="ARBA00022692"/>
    </source>
</evidence>
<feature type="domain" description="Amino acid transporter transmembrane" evidence="8">
    <location>
        <begin position="106"/>
        <end position="503"/>
    </location>
</feature>
<feature type="compositionally biased region" description="Polar residues" evidence="6">
    <location>
        <begin position="1"/>
        <end position="10"/>
    </location>
</feature>
<feature type="transmembrane region" description="Helical" evidence="7">
    <location>
        <begin position="296"/>
        <end position="317"/>
    </location>
</feature>
<dbReference type="Proteomes" id="UP000249464">
    <property type="component" value="Unassembled WGS sequence"/>
</dbReference>
<sequence length="528" mass="56362">MLGSGETTSEMTDKELPSPDISKKRVNADAPATTFVKGHDAVFGIPRIDGAPNYVNVGWIRAAVFLMKSQVGLGVLGGSHATVHKCSDIIGLVRQKSLIIYQASAVGVPFVFSAIGLIPGILGIIGLSMMSTWSSYVIGTFKLRHPEVHSIADVGFILGGRFGKELLGTLYALCESCRYESPLRNPALIRFLTTDTLCICASGLLSISIALNALTNHGTCSVTFVAAGSIAVYFLSIIRTIDKISFLGWIGMVSILSAIFTLGVAVGVQDRPAAAPQTGPWDGHFQLVGHPKFYKALSALGTIVVGFGGTPAFFNVVSEMRDPKDFPKTVLLCQGSITFVYLVVGIIVYAFCGDYVTSPALGSAGPVLKKVCYGLALPALIVGSVIYLHLSAKYIFVRLLRGGPHLVSNSAIHWITWLSLVLGCVTFAFFIAEAIPVFSGLIDLVGSLFGTMMTLSIMGVMWLYDHLEERHSNTTWRYRALVAWNIWMIAGGAFLMVAGTYGSTVLIRASYAGKALTAFSCAGNSESA</sequence>
<evidence type="ECO:0000256" key="6">
    <source>
        <dbReference type="SAM" id="MobiDB-lite"/>
    </source>
</evidence>
<feature type="transmembrane region" description="Helical" evidence="7">
    <location>
        <begin position="188"/>
        <end position="210"/>
    </location>
</feature>